<accession>A0A0L8HZH1</accession>
<dbReference type="AlphaFoldDB" id="A0A0L8HZH1"/>
<dbReference type="GO" id="GO:0016020">
    <property type="term" value="C:membrane"/>
    <property type="evidence" value="ECO:0007669"/>
    <property type="project" value="UniProtKB-SubCell"/>
</dbReference>
<evidence type="ECO:0000256" key="6">
    <source>
        <dbReference type="ARBA" id="ARBA00023136"/>
    </source>
</evidence>
<dbReference type="EMBL" id="KQ416932">
    <property type="protein sequence ID" value="KOF94581.1"/>
    <property type="molecule type" value="Genomic_DNA"/>
</dbReference>
<evidence type="ECO:0000256" key="5">
    <source>
        <dbReference type="ARBA" id="ARBA00023122"/>
    </source>
</evidence>
<name>A0A0L8HZH1_OCTBM</name>
<keyword evidence="6 7" id="KW-0472">Membrane</keyword>
<gene>
    <name evidence="8" type="ORF">OCBIM_22001420mg</name>
</gene>
<evidence type="ECO:0000256" key="4">
    <source>
        <dbReference type="ARBA" id="ARBA00022989"/>
    </source>
</evidence>
<dbReference type="InterPro" id="IPR051280">
    <property type="entry name" value="Cl-channel/antiporter"/>
</dbReference>
<dbReference type="GO" id="GO:0015108">
    <property type="term" value="F:chloride transmembrane transporter activity"/>
    <property type="evidence" value="ECO:0007669"/>
    <property type="project" value="InterPro"/>
</dbReference>
<feature type="transmembrane region" description="Helical" evidence="7">
    <location>
        <begin position="151"/>
        <end position="176"/>
    </location>
</feature>
<keyword evidence="4 7" id="KW-1133">Transmembrane helix</keyword>
<keyword evidence="2 7" id="KW-0812">Transmembrane</keyword>
<evidence type="ECO:0000256" key="7">
    <source>
        <dbReference type="SAM" id="Phobius"/>
    </source>
</evidence>
<keyword evidence="3" id="KW-0677">Repeat</keyword>
<evidence type="ECO:0000313" key="8">
    <source>
        <dbReference type="EMBL" id="KOF94581.1"/>
    </source>
</evidence>
<dbReference type="Pfam" id="PF00654">
    <property type="entry name" value="Voltage_CLC"/>
    <property type="match status" value="1"/>
</dbReference>
<dbReference type="InterPro" id="IPR014743">
    <property type="entry name" value="Cl-channel_core"/>
</dbReference>
<dbReference type="STRING" id="37653.A0A0L8HZH1"/>
<keyword evidence="5" id="KW-0129">CBS domain</keyword>
<dbReference type="PANTHER" id="PTHR11689:SF89">
    <property type="entry name" value="CHLORIDE CHANNEL PROTEIN"/>
    <property type="match status" value="1"/>
</dbReference>
<dbReference type="Gene3D" id="1.10.3080.10">
    <property type="entry name" value="Clc chloride channel"/>
    <property type="match status" value="1"/>
</dbReference>
<dbReference type="PRINTS" id="PR00762">
    <property type="entry name" value="CLCHANNEL"/>
</dbReference>
<evidence type="ECO:0000256" key="3">
    <source>
        <dbReference type="ARBA" id="ARBA00022737"/>
    </source>
</evidence>
<protein>
    <recommendedName>
        <fullName evidence="9">Chloride channel protein</fullName>
    </recommendedName>
</protein>
<sequence length="294" mass="33284">MTYSFLTGRGLCCSIYRKLPVICKYCRNIECKSLFIWYGVGDNMANVIDATTKPKKSLKNEESSEYPRPIFRRNKKNNINIESPSHVSDDKYGFLTMGRDYQPADVSHIYTDEEKDTLANYESQNYLPSHSLLYRRWLQAQKEKRFNTLRWIVMGLIGMTVGIIGFLLHQCITLIFNTRLNMLKSLFEKEEYDLAWLWNVSYAVIFVFISSASVVFLKPSAGSSGIPEVTAYLNGTFIPETFNIGTLLVKFLSCACAIGCGMPVGPEAPMIHMGIYGSNTFDLLRTTIVGDSSP</sequence>
<dbReference type="SUPFAM" id="SSF81340">
    <property type="entry name" value="Clc chloride channel"/>
    <property type="match status" value="1"/>
</dbReference>
<dbReference type="InterPro" id="IPR001807">
    <property type="entry name" value="ClC"/>
</dbReference>
<evidence type="ECO:0000256" key="2">
    <source>
        <dbReference type="ARBA" id="ARBA00022692"/>
    </source>
</evidence>
<proteinExistence type="predicted"/>
<dbReference type="PANTHER" id="PTHR11689">
    <property type="entry name" value="CHLORIDE CHANNEL PROTEIN CLC FAMILY MEMBER"/>
    <property type="match status" value="1"/>
</dbReference>
<comment type="subcellular location">
    <subcellularLocation>
        <location evidence="1">Membrane</location>
        <topology evidence="1">Multi-pass membrane protein</topology>
    </subcellularLocation>
</comment>
<feature type="transmembrane region" description="Helical" evidence="7">
    <location>
        <begin position="196"/>
        <end position="217"/>
    </location>
</feature>
<reference evidence="8" key="1">
    <citation type="submission" date="2015-07" db="EMBL/GenBank/DDBJ databases">
        <title>MeaNS - Measles Nucleotide Surveillance Program.</title>
        <authorList>
            <person name="Tran T."/>
            <person name="Druce J."/>
        </authorList>
    </citation>
    <scope>NUCLEOTIDE SEQUENCE</scope>
    <source>
        <strain evidence="8">UCB-OBI-ISO-001</strain>
        <tissue evidence="8">Gonad</tissue>
    </source>
</reference>
<organism evidence="8">
    <name type="scientific">Octopus bimaculoides</name>
    <name type="common">California two-spotted octopus</name>
    <dbReference type="NCBI Taxonomy" id="37653"/>
    <lineage>
        <taxon>Eukaryota</taxon>
        <taxon>Metazoa</taxon>
        <taxon>Spiralia</taxon>
        <taxon>Lophotrochozoa</taxon>
        <taxon>Mollusca</taxon>
        <taxon>Cephalopoda</taxon>
        <taxon>Coleoidea</taxon>
        <taxon>Octopodiformes</taxon>
        <taxon>Octopoda</taxon>
        <taxon>Incirrata</taxon>
        <taxon>Octopodidae</taxon>
        <taxon>Octopus</taxon>
    </lineage>
</organism>
<evidence type="ECO:0008006" key="9">
    <source>
        <dbReference type="Google" id="ProtNLM"/>
    </source>
</evidence>
<evidence type="ECO:0000256" key="1">
    <source>
        <dbReference type="ARBA" id="ARBA00004141"/>
    </source>
</evidence>
<dbReference type="OrthoDB" id="6160805at2759"/>